<dbReference type="Gene3D" id="3.40.50.620">
    <property type="entry name" value="HUPs"/>
    <property type="match status" value="1"/>
</dbReference>
<dbReference type="GO" id="GO:0004066">
    <property type="term" value="F:asparagine synthase (glutamine-hydrolyzing) activity"/>
    <property type="evidence" value="ECO:0007669"/>
    <property type="project" value="InterPro"/>
</dbReference>
<protein>
    <submittedName>
        <fullName evidence="4">Asparagine synthetase B</fullName>
    </submittedName>
</protein>
<dbReference type="InterPro" id="IPR001962">
    <property type="entry name" value="Asn_synthase"/>
</dbReference>
<dbReference type="CDD" id="cd01991">
    <property type="entry name" value="Asn_synthase_B_C"/>
    <property type="match status" value="1"/>
</dbReference>
<accession>A0A7C4W2T8</accession>
<dbReference type="Pfam" id="PF00733">
    <property type="entry name" value="Asn_synthase"/>
    <property type="match status" value="1"/>
</dbReference>
<dbReference type="GO" id="GO:0006529">
    <property type="term" value="P:asparagine biosynthetic process"/>
    <property type="evidence" value="ECO:0007669"/>
    <property type="project" value="InterPro"/>
</dbReference>
<dbReference type="PANTHER" id="PTHR11772:SF2">
    <property type="entry name" value="ASPARAGINE SYNTHETASE [GLUTAMINE-HYDROLYZING]"/>
    <property type="match status" value="1"/>
</dbReference>
<evidence type="ECO:0000256" key="1">
    <source>
        <dbReference type="ARBA" id="ARBA00022741"/>
    </source>
</evidence>
<sequence>MFYAVIFKSDRVILSKDILGSKPLYYSNTTRIGNFKNMLGKNTEKVHPGEIIEISYSGEIIRRDFYDFDEVFKSREYDPDEIEEMILKALESFKPKNACISFSGGVDSAFLASIYDVPLISVTASQKEKEQIIETAKKMGKDVDIYEFSEKDVEACVEDVVNAIETTNTLQVSIAIPIHLSMKFAKTLGFSEIIFGQGADELFGGYKRYENLMGNSLEKAIKEDIKNIGENNLIRDNKLAYFNEIKLVTPYFHWDVIEAALSIPIELKIHRESGRIVRKFFLRELARKFIPKDIAYQEKKAIQYSTKAYKLLGKLAKSKRKNLKDFLREIAWKSS</sequence>
<evidence type="ECO:0000256" key="2">
    <source>
        <dbReference type="ARBA" id="ARBA00022840"/>
    </source>
</evidence>
<gene>
    <name evidence="4" type="ORF">ENT89_02565</name>
</gene>
<dbReference type="AlphaFoldDB" id="A0A7C4W2T8"/>
<dbReference type="SUPFAM" id="SSF52402">
    <property type="entry name" value="Adenine nucleotide alpha hydrolases-like"/>
    <property type="match status" value="1"/>
</dbReference>
<proteinExistence type="predicted"/>
<dbReference type="InterPro" id="IPR014729">
    <property type="entry name" value="Rossmann-like_a/b/a_fold"/>
</dbReference>
<dbReference type="GO" id="GO:0005524">
    <property type="term" value="F:ATP binding"/>
    <property type="evidence" value="ECO:0007669"/>
    <property type="project" value="UniProtKB-KW"/>
</dbReference>
<dbReference type="GO" id="GO:0005829">
    <property type="term" value="C:cytosol"/>
    <property type="evidence" value="ECO:0007669"/>
    <property type="project" value="TreeGrafter"/>
</dbReference>
<keyword evidence="1" id="KW-0547">Nucleotide-binding</keyword>
<dbReference type="PANTHER" id="PTHR11772">
    <property type="entry name" value="ASPARAGINE SYNTHETASE"/>
    <property type="match status" value="1"/>
</dbReference>
<dbReference type="InterPro" id="IPR050795">
    <property type="entry name" value="Asn_Synthetase"/>
</dbReference>
<feature type="domain" description="Asparagine synthetase" evidence="3">
    <location>
        <begin position="99"/>
        <end position="218"/>
    </location>
</feature>
<evidence type="ECO:0000259" key="3">
    <source>
        <dbReference type="Pfam" id="PF00733"/>
    </source>
</evidence>
<reference evidence="4" key="1">
    <citation type="journal article" date="2020" name="mSystems">
        <title>Genome- and Community-Level Interaction Insights into Carbon Utilization and Element Cycling Functions of Hydrothermarchaeota in Hydrothermal Sediment.</title>
        <authorList>
            <person name="Zhou Z."/>
            <person name="Liu Y."/>
            <person name="Xu W."/>
            <person name="Pan J."/>
            <person name="Luo Z.H."/>
            <person name="Li M."/>
        </authorList>
    </citation>
    <scope>NUCLEOTIDE SEQUENCE [LARGE SCALE GENOMIC DNA]</scope>
    <source>
        <strain evidence="4">SpSt-62</strain>
    </source>
</reference>
<dbReference type="EMBL" id="DTAK01000013">
    <property type="protein sequence ID" value="HGU59076.1"/>
    <property type="molecule type" value="Genomic_DNA"/>
</dbReference>
<organism evidence="4">
    <name type="scientific">Geoglobus ahangari</name>
    <dbReference type="NCBI Taxonomy" id="113653"/>
    <lineage>
        <taxon>Archaea</taxon>
        <taxon>Methanobacteriati</taxon>
        <taxon>Methanobacteriota</taxon>
        <taxon>Archaeoglobi</taxon>
        <taxon>Archaeoglobales</taxon>
        <taxon>Archaeoglobaceae</taxon>
        <taxon>Geoglobus</taxon>
    </lineage>
</organism>
<evidence type="ECO:0000313" key="4">
    <source>
        <dbReference type="EMBL" id="HGU59076.1"/>
    </source>
</evidence>
<name>A0A7C4W2T8_9EURY</name>
<keyword evidence="2" id="KW-0067">ATP-binding</keyword>
<comment type="caution">
    <text evidence="4">The sequence shown here is derived from an EMBL/GenBank/DDBJ whole genome shotgun (WGS) entry which is preliminary data.</text>
</comment>